<dbReference type="EMBL" id="FR824075">
    <property type="protein sequence ID" value="CCA17077.1"/>
    <property type="molecule type" value="Genomic_DNA"/>
</dbReference>
<name>F0W7H6_9STRA</name>
<organism evidence="2">
    <name type="scientific">Albugo laibachii Nc14</name>
    <dbReference type="NCBI Taxonomy" id="890382"/>
    <lineage>
        <taxon>Eukaryota</taxon>
        <taxon>Sar</taxon>
        <taxon>Stramenopiles</taxon>
        <taxon>Oomycota</taxon>
        <taxon>Peronosporomycetes</taxon>
        <taxon>Albuginales</taxon>
        <taxon>Albuginaceae</taxon>
        <taxon>Albugo</taxon>
    </lineage>
</organism>
<reference evidence="2" key="2">
    <citation type="submission" date="2011-02" db="EMBL/GenBank/DDBJ databases">
        <authorList>
            <person name="MacLean D."/>
        </authorList>
    </citation>
    <scope>NUCLEOTIDE SEQUENCE</scope>
</reference>
<reference evidence="2" key="1">
    <citation type="journal article" date="2011" name="PLoS Biol.">
        <title>Gene gain and loss during evolution of obligate parasitism in the white rust pathogen of Arabidopsis thaliana.</title>
        <authorList>
            <person name="Kemen E."/>
            <person name="Gardiner A."/>
            <person name="Schultz-Larsen T."/>
            <person name="Kemen A.C."/>
            <person name="Balmuth A.L."/>
            <person name="Robert-Seilaniantz A."/>
            <person name="Bailey K."/>
            <person name="Holub E."/>
            <person name="Studholme D.J."/>
            <person name="Maclean D."/>
            <person name="Jones J.D."/>
        </authorList>
    </citation>
    <scope>NUCLEOTIDE SEQUENCE</scope>
</reference>
<evidence type="ECO:0000313" key="2">
    <source>
        <dbReference type="EMBL" id="CCA17077.1"/>
    </source>
</evidence>
<protein>
    <submittedName>
        <fullName evidence="2">Uncharacterized protein AlNc14C30G2782</fullName>
    </submittedName>
</protein>
<sequence>MAVDTIVKEDISTSQSSAYHANQKQDWKQRPDLIRSREQIRAEIKSLLESRKPRAPSTIRVKLPELSERLEHVLFRNAESELEYLDTITLPERLGHVQRMHQNSLLRKEKKTDCQEEMPHVEYVYNCLQSWRAHLVEEQMLEPQEVLENTQLARIAVLSIKKESDFLECGLPLAKVRAYGHSLRATIQNALHQCGSTSDPLPSSFSSNKVDQSAMLRENPAIDTSYDVSAAVLASLRSVADRAAMKRTPTERKTIEAAFCVNNLKKRRKLAPCVMSDIGRVTTLLPKEVTPEPNKNSKPSPLPRAPHSSIPSDLKSPRDATLPALLPTVEFKPARDMSFVRNTSQISVPTSQRMSLMAESGHYPSFTAHSTSTPYPVSRDRECFNPSLLQANDPAKRIEMYEIENTNLHRLLQQTMHEKYELELKVSRLTQQLLESTPRQR</sequence>
<dbReference type="SUPFAM" id="SSF47819">
    <property type="entry name" value="HRDC-like"/>
    <property type="match status" value="1"/>
</dbReference>
<gene>
    <name evidence="2" type="primary">AlNc14C30G2782</name>
    <name evidence="2" type="ORF">ALNC14_032200</name>
</gene>
<dbReference type="Gene3D" id="1.10.150.80">
    <property type="entry name" value="HRDC domain"/>
    <property type="match status" value="1"/>
</dbReference>
<dbReference type="InterPro" id="IPR010997">
    <property type="entry name" value="HRDC-like_sf"/>
</dbReference>
<feature type="region of interest" description="Disordered" evidence="1">
    <location>
        <begin position="285"/>
        <end position="319"/>
    </location>
</feature>
<dbReference type="InterPro" id="IPR044876">
    <property type="entry name" value="HRDC_dom_sf"/>
</dbReference>
<evidence type="ECO:0000256" key="1">
    <source>
        <dbReference type="SAM" id="MobiDB-lite"/>
    </source>
</evidence>
<dbReference type="HOGENOM" id="CLU_024905_0_0_1"/>
<dbReference type="GO" id="GO:0000166">
    <property type="term" value="F:nucleotide binding"/>
    <property type="evidence" value="ECO:0007669"/>
    <property type="project" value="InterPro"/>
</dbReference>
<accession>F0W7H6</accession>
<dbReference type="AlphaFoldDB" id="F0W7H6"/>
<proteinExistence type="predicted"/>